<name>A0A8X6JTJ3_TRICU</name>
<dbReference type="EMBL" id="BMAO01017794">
    <property type="protein sequence ID" value="GFR18471.1"/>
    <property type="molecule type" value="Genomic_DNA"/>
</dbReference>
<gene>
    <name evidence="1" type="ORF">TNCT_468861</name>
</gene>
<reference evidence="1" key="1">
    <citation type="submission" date="2020-07" db="EMBL/GenBank/DDBJ databases">
        <title>Multicomponent nature underlies the extraordinary mechanical properties of spider dragline silk.</title>
        <authorList>
            <person name="Kono N."/>
            <person name="Nakamura H."/>
            <person name="Mori M."/>
            <person name="Yoshida Y."/>
            <person name="Ohtoshi R."/>
            <person name="Malay A.D."/>
            <person name="Moran D.A.P."/>
            <person name="Tomita M."/>
            <person name="Numata K."/>
            <person name="Arakawa K."/>
        </authorList>
    </citation>
    <scope>NUCLEOTIDE SEQUENCE</scope>
</reference>
<sequence>MEAGGNLKMTCVRETSIEGCFAKEEYLQETITGLVGPGPILEIYDYEIREAYIESFYEKHWLLNEVLARWRSYTRRGEERD</sequence>
<evidence type="ECO:0000313" key="2">
    <source>
        <dbReference type="Proteomes" id="UP000887116"/>
    </source>
</evidence>
<evidence type="ECO:0000313" key="1">
    <source>
        <dbReference type="EMBL" id="GFR18471.1"/>
    </source>
</evidence>
<dbReference type="AlphaFoldDB" id="A0A8X6JTJ3"/>
<comment type="caution">
    <text evidence="1">The sequence shown here is derived from an EMBL/GenBank/DDBJ whole genome shotgun (WGS) entry which is preliminary data.</text>
</comment>
<proteinExistence type="predicted"/>
<accession>A0A8X6JTJ3</accession>
<keyword evidence="2" id="KW-1185">Reference proteome</keyword>
<dbReference type="Proteomes" id="UP000887116">
    <property type="component" value="Unassembled WGS sequence"/>
</dbReference>
<organism evidence="1 2">
    <name type="scientific">Trichonephila clavata</name>
    <name type="common">Joro spider</name>
    <name type="synonym">Nephila clavata</name>
    <dbReference type="NCBI Taxonomy" id="2740835"/>
    <lineage>
        <taxon>Eukaryota</taxon>
        <taxon>Metazoa</taxon>
        <taxon>Ecdysozoa</taxon>
        <taxon>Arthropoda</taxon>
        <taxon>Chelicerata</taxon>
        <taxon>Arachnida</taxon>
        <taxon>Araneae</taxon>
        <taxon>Araneomorphae</taxon>
        <taxon>Entelegynae</taxon>
        <taxon>Araneoidea</taxon>
        <taxon>Nephilidae</taxon>
        <taxon>Trichonephila</taxon>
    </lineage>
</organism>
<protein>
    <submittedName>
        <fullName evidence="1">Uncharacterized protein</fullName>
    </submittedName>
</protein>